<dbReference type="InterPro" id="IPR035205">
    <property type="entry name" value="DUF5320"/>
</dbReference>
<reference evidence="1 2" key="1">
    <citation type="submission" date="2016-06" db="EMBL/GenBank/DDBJ databases">
        <title>Respiratory ammonification of nitrate coupled to the oxidation of elemental sulfur in deep-sea autotrophic thermophilic bacteria.</title>
        <authorList>
            <person name="Slobodkina G.B."/>
            <person name="Mardanov A.V."/>
            <person name="Ravin N.V."/>
            <person name="Frolova A.A."/>
            <person name="Viryasiv M.B."/>
            <person name="Chernyh N.A."/>
            <person name="Bonch-Osmolovskaya E.A."/>
            <person name="Slobodkin A.I."/>
        </authorList>
    </citation>
    <scope>NUCLEOTIDE SEQUENCE [LARGE SCALE GENOMIC DNA]</scope>
    <source>
        <strain evidence="1 2">S69</strain>
    </source>
</reference>
<dbReference type="EMBL" id="MAGO01000006">
    <property type="protein sequence ID" value="OCC15175.1"/>
    <property type="molecule type" value="Genomic_DNA"/>
</dbReference>
<gene>
    <name evidence="1" type="ORF">DBT_1295</name>
</gene>
<sequence>MLGLNRMGRRGASPRTGRALGLCRGRGLGLGTSGDLSGRGNRGFRCFGFRGFWSRMFSGQAERQTLESRARALRDELRFIEDRLKGLSN</sequence>
<dbReference type="AlphaFoldDB" id="A0A1B9F5U2"/>
<dbReference type="STRING" id="1156395.DBT_1295"/>
<dbReference type="Pfam" id="PF17253">
    <property type="entry name" value="DUF5320"/>
    <property type="match status" value="1"/>
</dbReference>
<accession>A0A1B9F5U2</accession>
<name>A0A1B9F5U2_9BACT</name>
<dbReference type="Proteomes" id="UP000093080">
    <property type="component" value="Unassembled WGS sequence"/>
</dbReference>
<dbReference type="RefSeq" id="WP_067617865.1">
    <property type="nucleotide sequence ID" value="NZ_MAGO01000006.1"/>
</dbReference>
<organism evidence="1 2">
    <name type="scientific">Dissulfuribacter thermophilus</name>
    <dbReference type="NCBI Taxonomy" id="1156395"/>
    <lineage>
        <taxon>Bacteria</taxon>
        <taxon>Pseudomonadati</taxon>
        <taxon>Thermodesulfobacteriota</taxon>
        <taxon>Dissulfuribacteria</taxon>
        <taxon>Dissulfuribacterales</taxon>
        <taxon>Dissulfuribacteraceae</taxon>
        <taxon>Dissulfuribacter</taxon>
    </lineage>
</organism>
<keyword evidence="2" id="KW-1185">Reference proteome</keyword>
<evidence type="ECO:0008006" key="3">
    <source>
        <dbReference type="Google" id="ProtNLM"/>
    </source>
</evidence>
<evidence type="ECO:0000313" key="1">
    <source>
        <dbReference type="EMBL" id="OCC15175.1"/>
    </source>
</evidence>
<evidence type="ECO:0000313" key="2">
    <source>
        <dbReference type="Proteomes" id="UP000093080"/>
    </source>
</evidence>
<comment type="caution">
    <text evidence="1">The sequence shown here is derived from an EMBL/GenBank/DDBJ whole genome shotgun (WGS) entry which is preliminary data.</text>
</comment>
<protein>
    <recommendedName>
        <fullName evidence="3">DUF5320 domain-containing protein</fullName>
    </recommendedName>
</protein>
<proteinExistence type="predicted"/>